<organism evidence="6 7">
    <name type="scientific">Candidula unifasciata</name>
    <dbReference type="NCBI Taxonomy" id="100452"/>
    <lineage>
        <taxon>Eukaryota</taxon>
        <taxon>Metazoa</taxon>
        <taxon>Spiralia</taxon>
        <taxon>Lophotrochozoa</taxon>
        <taxon>Mollusca</taxon>
        <taxon>Gastropoda</taxon>
        <taxon>Heterobranchia</taxon>
        <taxon>Euthyneura</taxon>
        <taxon>Panpulmonata</taxon>
        <taxon>Eupulmonata</taxon>
        <taxon>Stylommatophora</taxon>
        <taxon>Helicina</taxon>
        <taxon>Helicoidea</taxon>
        <taxon>Geomitridae</taxon>
        <taxon>Candidula</taxon>
    </lineage>
</organism>
<keyword evidence="1" id="KW-0433">Leucine-rich repeat</keyword>
<dbReference type="InterPro" id="IPR032675">
    <property type="entry name" value="LRR_dom_sf"/>
</dbReference>
<dbReference type="Gene3D" id="3.40.50.300">
    <property type="entry name" value="P-loop containing nucleotide triphosphate hydrolases"/>
    <property type="match status" value="1"/>
</dbReference>
<keyword evidence="3" id="KW-0677">Repeat</keyword>
<dbReference type="SMART" id="SM00365">
    <property type="entry name" value="LRR_SD22"/>
    <property type="match status" value="5"/>
</dbReference>
<dbReference type="SUPFAM" id="SSF52540">
    <property type="entry name" value="P-loop containing nucleoside triphosphate hydrolases"/>
    <property type="match status" value="1"/>
</dbReference>
<dbReference type="PANTHER" id="PTHR23117:SF18">
    <property type="entry name" value="LEUCINE-RICH REPEAT AND GUANYLATE KINASE DOMAIN-CONTAINING PROTEIN"/>
    <property type="match status" value="1"/>
</dbReference>
<dbReference type="InterPro" id="IPR001611">
    <property type="entry name" value="Leu-rich_rpt"/>
</dbReference>
<evidence type="ECO:0000256" key="1">
    <source>
        <dbReference type="ARBA" id="ARBA00022614"/>
    </source>
</evidence>
<evidence type="ECO:0000256" key="2">
    <source>
        <dbReference type="ARBA" id="ARBA00022679"/>
    </source>
</evidence>
<dbReference type="EMBL" id="CAJHNH020000469">
    <property type="protein sequence ID" value="CAG5117905.1"/>
    <property type="molecule type" value="Genomic_DNA"/>
</dbReference>
<dbReference type="PANTHER" id="PTHR23117">
    <property type="entry name" value="GUANYLATE KINASE-RELATED"/>
    <property type="match status" value="1"/>
</dbReference>
<dbReference type="OrthoDB" id="6334211at2759"/>
<evidence type="ECO:0000256" key="4">
    <source>
        <dbReference type="SAM" id="MobiDB-lite"/>
    </source>
</evidence>
<keyword evidence="2" id="KW-0808">Transferase</keyword>
<evidence type="ECO:0000259" key="5">
    <source>
        <dbReference type="PROSITE" id="PS50052"/>
    </source>
</evidence>
<feature type="domain" description="Guanylate kinase-like" evidence="5">
    <location>
        <begin position="342"/>
        <end position="524"/>
    </location>
</feature>
<proteinExistence type="predicted"/>
<dbReference type="InterPro" id="IPR027417">
    <property type="entry name" value="P-loop_NTPase"/>
</dbReference>
<dbReference type="Pfam" id="PF12799">
    <property type="entry name" value="LRR_4"/>
    <property type="match status" value="1"/>
</dbReference>
<name>A0A8S3YR43_9EUPU</name>
<dbReference type="Pfam" id="PF14580">
    <property type="entry name" value="LRR_9"/>
    <property type="match status" value="1"/>
</dbReference>
<comment type="caution">
    <text evidence="6">The sequence shown here is derived from an EMBL/GenBank/DDBJ whole genome shotgun (WGS) entry which is preliminary data.</text>
</comment>
<evidence type="ECO:0000313" key="6">
    <source>
        <dbReference type="EMBL" id="CAG5117905.1"/>
    </source>
</evidence>
<dbReference type="GO" id="GO:0004385">
    <property type="term" value="F:GMP kinase activity"/>
    <property type="evidence" value="ECO:0007669"/>
    <property type="project" value="TreeGrafter"/>
</dbReference>
<feature type="region of interest" description="Disordered" evidence="4">
    <location>
        <begin position="659"/>
        <end position="700"/>
    </location>
</feature>
<dbReference type="FunFam" id="3.40.50.300:FF:000828">
    <property type="entry name" value="leucine-rich repeat and guanylate kinase domain-containing protein-like"/>
    <property type="match status" value="1"/>
</dbReference>
<feature type="compositionally biased region" description="Low complexity" evidence="4">
    <location>
        <begin position="670"/>
        <end position="685"/>
    </location>
</feature>
<dbReference type="AlphaFoldDB" id="A0A8S3YR43"/>
<reference evidence="6" key="1">
    <citation type="submission" date="2021-04" db="EMBL/GenBank/DDBJ databases">
        <authorList>
            <consortium name="Molecular Ecology Group"/>
        </authorList>
    </citation>
    <scope>NUCLEOTIDE SEQUENCE</scope>
</reference>
<accession>A0A8S3YR43</accession>
<dbReference type="SMART" id="SM00072">
    <property type="entry name" value="GuKc"/>
    <property type="match status" value="1"/>
</dbReference>
<dbReference type="InterPro" id="IPR025875">
    <property type="entry name" value="Leu-rich_rpt_4"/>
</dbReference>
<dbReference type="CDD" id="cd00071">
    <property type="entry name" value="GMPK"/>
    <property type="match status" value="1"/>
</dbReference>
<evidence type="ECO:0000256" key="3">
    <source>
        <dbReference type="ARBA" id="ARBA00022737"/>
    </source>
</evidence>
<dbReference type="GO" id="GO:0005829">
    <property type="term" value="C:cytosol"/>
    <property type="evidence" value="ECO:0007669"/>
    <property type="project" value="TreeGrafter"/>
</dbReference>
<dbReference type="SUPFAM" id="SSF52058">
    <property type="entry name" value="L domain-like"/>
    <property type="match status" value="1"/>
</dbReference>
<dbReference type="PROSITE" id="PS51450">
    <property type="entry name" value="LRR"/>
    <property type="match status" value="6"/>
</dbReference>
<gene>
    <name evidence="6" type="ORF">CUNI_LOCUS3463</name>
</gene>
<dbReference type="Gene3D" id="3.80.10.10">
    <property type="entry name" value="Ribonuclease Inhibitor"/>
    <property type="match status" value="2"/>
</dbReference>
<dbReference type="InterPro" id="IPR008144">
    <property type="entry name" value="Guanylate_kin-like_dom"/>
</dbReference>
<dbReference type="PROSITE" id="PS50052">
    <property type="entry name" value="GUANYLATE_KINASE_2"/>
    <property type="match status" value="1"/>
</dbReference>
<dbReference type="Proteomes" id="UP000678393">
    <property type="component" value="Unassembled WGS sequence"/>
</dbReference>
<evidence type="ECO:0000313" key="7">
    <source>
        <dbReference type="Proteomes" id="UP000678393"/>
    </source>
</evidence>
<keyword evidence="7" id="KW-1185">Reference proteome</keyword>
<protein>
    <recommendedName>
        <fullName evidence="5">Guanylate kinase-like domain-containing protein</fullName>
    </recommendedName>
</protein>
<dbReference type="Pfam" id="PF00625">
    <property type="entry name" value="Guanylate_kin"/>
    <property type="match status" value="1"/>
</dbReference>
<dbReference type="InterPro" id="IPR008145">
    <property type="entry name" value="GK/Ca_channel_bsu"/>
</dbReference>
<sequence>MVVGDAEMMTEVAANNEVDTDQDRDVELSPGGVLDEETITRGLSNLGRSANGCHQVYLNLAIPGFSLTDISLLSEYQHLQKVEIPYNDITDLSALGNLKYLLFLDASHNRIEHLLDFDPPFNLQEVDMSWNNIKQMCDLSEHPFLKKLILDNNNITTIQGLEKCKQLKHLSLAHNKIRTITGLDHLPIQHLNLSNNNILFIDNFDSLKHLKELNLSRNCIRSLSGLENNTLLEAVDLESNEVIDILEVKYLRNAKNLRELSLLRNPIQELPDYRLCILYKISRLVILDRHPIKEQEKVLALNMFNPPMGVVAARDHITNVVYSFLQPAKVWDSTLPNIGTPYPMLVLVGPQGSGKRYLATKLVKEFSEYFGYGISHTTRHPHLEESAGKDYFFVSVEKFEKDVRKGAFLQTCLYNGNWYGLQMGSVERVAKEGLACVVHMELEGVLSLKKTYFEPRYVLVLPLDSQLHEKRLRARHCTDQQIPMILQRTDMYIQQNQDHPGFFDMMICSDDIGEAYAQLRKLVMDYLGIGSLSSSDSSTFSSVSYSRGTADQIPVITTRTMSNVVRASTWSRTSDNFSQPRGPRLGSLIQSRGTVEEESVKRRYSVAKDVITGNIQPPAKQWWIKYPTSVSVSEDSQSMLKEMREKRAQSAPTILNEFGTVNGEDKFATSSDSSSDTPSESYLSDLDSAPGLHKDDDHKSNINANFMGHLPTEKIDPLSFIDKHNYRSASATHLPDAFTQSFSRPGSKCIVSRPGSDRNTVLPPIQNMTA</sequence>